<dbReference type="Proteomes" id="UP000608754">
    <property type="component" value="Unassembled WGS sequence"/>
</dbReference>
<protein>
    <submittedName>
        <fullName evidence="1">Tetratricopeptide repeat protein</fullName>
    </submittedName>
</protein>
<organism evidence="1 2">
    <name type="scientific">Faecalibacter rhinopitheci</name>
    <dbReference type="NCBI Taxonomy" id="2779678"/>
    <lineage>
        <taxon>Bacteria</taxon>
        <taxon>Pseudomonadati</taxon>
        <taxon>Bacteroidota</taxon>
        <taxon>Flavobacteriia</taxon>
        <taxon>Flavobacteriales</taxon>
        <taxon>Weeksellaceae</taxon>
        <taxon>Faecalibacter</taxon>
    </lineage>
</organism>
<comment type="caution">
    <text evidence="1">The sequence shown here is derived from an EMBL/GenBank/DDBJ whole genome shotgun (WGS) entry which is preliminary data.</text>
</comment>
<dbReference type="InterPro" id="IPR011990">
    <property type="entry name" value="TPR-like_helical_dom_sf"/>
</dbReference>
<evidence type="ECO:0000313" key="2">
    <source>
        <dbReference type="Proteomes" id="UP000608754"/>
    </source>
</evidence>
<reference evidence="1" key="1">
    <citation type="submission" date="2020-10" db="EMBL/GenBank/DDBJ databases">
        <authorList>
            <person name="Lu T."/>
            <person name="Wang Q."/>
            <person name="Han X."/>
        </authorList>
    </citation>
    <scope>NUCLEOTIDE SEQUENCE</scope>
    <source>
        <strain evidence="1">WQ 117</strain>
    </source>
</reference>
<gene>
    <name evidence="1" type="ORF">IM532_13255</name>
</gene>
<dbReference type="Gene3D" id="1.25.40.10">
    <property type="entry name" value="Tetratricopeptide repeat domain"/>
    <property type="match status" value="1"/>
</dbReference>
<dbReference type="EMBL" id="JADGIK010000018">
    <property type="protein sequence ID" value="MBF0598397.1"/>
    <property type="molecule type" value="Genomic_DNA"/>
</dbReference>
<accession>A0A8J7G7V8</accession>
<proteinExistence type="predicted"/>
<sequence length="401" mass="47601">MPTLFEFSQTIRNLNKEKKFSETLKFFKDNKTEFRPEEIGLNKFVVYEMISALIETNHYDVIFTFIEQHNVVLDEKNFGYLLKKFKDKPSVNWTVVNKFCDLISVENLDTDCKTIEVERKGEKKPMELASDKENWFAFKTKALFETQQYQECFELSKKALETFEKFHYSNEVWFARRIALSKKHLGNSEEALNELLQVLRRKKEWFIQNEVAEIYKENGEFDKAFKYAIEAINNFGDLEYKVGLLVLIANILEQKQEKELSFKHYMLSKLLRQQEEWKVPQTLDYALQNLGFAQIPLEQLPNLKRELKNYWNTFKQEKIKPFDKTRTTTNQNFEGEIVRLLHDNERGKVGFIKSNGKEHYFSVNPNYHSISEISVGTKVIFEILPPKDDKKDQTRIKKIIA</sequence>
<dbReference type="AlphaFoldDB" id="A0A8J7G7V8"/>
<dbReference type="SUPFAM" id="SSF48452">
    <property type="entry name" value="TPR-like"/>
    <property type="match status" value="1"/>
</dbReference>
<dbReference type="RefSeq" id="WP_194183982.1">
    <property type="nucleotide sequence ID" value="NZ_JADGIK010000018.1"/>
</dbReference>
<name>A0A8J7G7V8_9FLAO</name>
<keyword evidence="2" id="KW-1185">Reference proteome</keyword>
<evidence type="ECO:0000313" key="1">
    <source>
        <dbReference type="EMBL" id="MBF0598397.1"/>
    </source>
</evidence>